<keyword evidence="1" id="KW-0472">Membrane</keyword>
<dbReference type="EMBL" id="JAJHVV010000017">
    <property type="protein sequence ID" value="MCK6265624.1"/>
    <property type="molecule type" value="Genomic_DNA"/>
</dbReference>
<gene>
    <name evidence="2" type="ORF">KP803_20415</name>
</gene>
<protein>
    <recommendedName>
        <fullName evidence="4">NADH dehydrogenase</fullName>
    </recommendedName>
</protein>
<evidence type="ECO:0000313" key="3">
    <source>
        <dbReference type="Proteomes" id="UP001139559"/>
    </source>
</evidence>
<feature type="transmembrane region" description="Helical" evidence="1">
    <location>
        <begin position="12"/>
        <end position="31"/>
    </location>
</feature>
<feature type="transmembrane region" description="Helical" evidence="1">
    <location>
        <begin position="37"/>
        <end position="61"/>
    </location>
</feature>
<dbReference type="AlphaFoldDB" id="A0A9X2BJB1"/>
<accession>A0A9X2BJB1</accession>
<keyword evidence="1" id="KW-1133">Transmembrane helix</keyword>
<reference evidence="2" key="1">
    <citation type="submission" date="2021-11" db="EMBL/GenBank/DDBJ databases">
        <title>Vibrio ZSDE26 sp. nov. and Vibrio ZSDZ34 sp. nov., isolated from coastal seawater in Qingdao.</title>
        <authorList>
            <person name="Zhang P."/>
        </authorList>
    </citation>
    <scope>NUCLEOTIDE SEQUENCE</scope>
    <source>
        <strain evidence="2">ZSDE26</strain>
    </source>
</reference>
<keyword evidence="3" id="KW-1185">Reference proteome</keyword>
<evidence type="ECO:0000313" key="2">
    <source>
        <dbReference type="EMBL" id="MCK6265624.1"/>
    </source>
</evidence>
<evidence type="ECO:0000256" key="1">
    <source>
        <dbReference type="SAM" id="Phobius"/>
    </source>
</evidence>
<name>A0A9X2BJB1_9VIBR</name>
<comment type="caution">
    <text evidence="2">The sequence shown here is derived from an EMBL/GenBank/DDBJ whole genome shotgun (WGS) entry which is preliminary data.</text>
</comment>
<evidence type="ECO:0008006" key="4">
    <source>
        <dbReference type="Google" id="ProtNLM"/>
    </source>
</evidence>
<sequence>MLTRYMGMTPQSQSYLFTFGLAITLLGVVLTEMWLPMVVGAILMTGLMVESWIRVAHIIPLHREMRDMKKQLADLQSKLYQHQQETE</sequence>
<dbReference type="RefSeq" id="WP_248010689.1">
    <property type="nucleotide sequence ID" value="NZ_JAJHVV010000017.1"/>
</dbReference>
<dbReference type="Proteomes" id="UP001139559">
    <property type="component" value="Unassembled WGS sequence"/>
</dbReference>
<keyword evidence="1" id="KW-0812">Transmembrane</keyword>
<proteinExistence type="predicted"/>
<organism evidence="2 3">
    <name type="scientific">Vibrio amylolyticus</name>
    <dbReference type="NCBI Taxonomy" id="2847292"/>
    <lineage>
        <taxon>Bacteria</taxon>
        <taxon>Pseudomonadati</taxon>
        <taxon>Pseudomonadota</taxon>
        <taxon>Gammaproteobacteria</taxon>
        <taxon>Vibrionales</taxon>
        <taxon>Vibrionaceae</taxon>
        <taxon>Vibrio</taxon>
    </lineage>
</organism>